<reference evidence="2" key="1">
    <citation type="submission" date="2023-10" db="EMBL/GenBank/DDBJ databases">
        <authorList>
            <person name="Chen Y."/>
            <person name="Shah S."/>
            <person name="Dougan E. K."/>
            <person name="Thang M."/>
            <person name="Chan C."/>
        </authorList>
    </citation>
    <scope>NUCLEOTIDE SEQUENCE [LARGE SCALE GENOMIC DNA]</scope>
</reference>
<protein>
    <submittedName>
        <fullName evidence="2">Uncharacterized protein</fullName>
    </submittedName>
</protein>
<evidence type="ECO:0000313" key="2">
    <source>
        <dbReference type="EMBL" id="CAK0898633.1"/>
    </source>
</evidence>
<feature type="compositionally biased region" description="Low complexity" evidence="1">
    <location>
        <begin position="198"/>
        <end position="209"/>
    </location>
</feature>
<dbReference type="EMBL" id="CAUYUJ010020494">
    <property type="protein sequence ID" value="CAK0898633.1"/>
    <property type="molecule type" value="Genomic_DNA"/>
</dbReference>
<feature type="non-terminal residue" evidence="2">
    <location>
        <position position="1"/>
    </location>
</feature>
<evidence type="ECO:0000256" key="1">
    <source>
        <dbReference type="SAM" id="MobiDB-lite"/>
    </source>
</evidence>
<comment type="caution">
    <text evidence="2">The sequence shown here is derived from an EMBL/GenBank/DDBJ whole genome shotgun (WGS) entry which is preliminary data.</text>
</comment>
<feature type="non-terminal residue" evidence="2">
    <location>
        <position position="925"/>
    </location>
</feature>
<sequence length="925" mass="99909">ETTMMDQVYTCSSGSADGPAVEYFGCEECAGFVETHLPGVSFAQVCRDKAQDEEFAAEVEEAPQASDQDPKFTPSFGEHVRVGGMAYEDMIAPNHYQVLTTWGKTPKQMRLKPLNWTSRTGEKITVYPIEIADVSQTNIMTDVSGLMDSQMGRVMAARLSDKNNEKAAFSTFRLATLSTINERSRQLGGNEIPLPLRSSGGSAAAAASAQPQQRGVVLPLRERSRQSGASAAAASGSALAVEDGSFAADADGIDGDELDDCDLVSSDEAAAALARPAPSPPKGSLTPCGGSRGRSSTPAAARLGRRGRQGSASQLELSSDSKKSATSQKPVFDKGTPEYWIQQTDVASIVAGGKPGQGPNQLEALLKTCAEGKRPAIRAHLELVSAAKEVARMKAVEETSLHAHLDKLKTAVGALPASVCVKVLTQSSTKHRKQLLSEPPSAEGLIKYMSMFRLWKDPAKDRDCDHRAPTLMATGAPAQEAGKVFFDEVIVEFLVPLILGDAPKEEAVLEFARCGQQALALPEFADIDDDCAEAIVTAQQLFSAVIALTCKTVVKNTAVDVCDDIQSLGASTATGGTTVWTQVGAAIQESPHWNRLRTTVVKSIKALKEVAPLIAKDIASWESISATRALEDVPNKALALTNRRAPLLTTIMKMTDMLMKRDFDGDASTDDARYISLLKSFKSVAEKAFNICKSSDSLATLLKTIDDHIREFSVKLQSDDLSATFEGFIKEDFNLAKLAADDADAQGRIFTTMSVIRHTVNVRKTWLRLIGNAENYSEAVDSDKTEKLWKAFQKSIVDYDAFVASQCTPEELDSLMKAIGSEFHENATKFIDQAKGVKADIVVIKVGKLKAEIENARCSTEKVSDGMVQFKQWCMRVKDESSWDEISALGAELQGIDFQPLYDGIDMLLQAQRDNDALTTQTGVQ</sequence>
<dbReference type="Proteomes" id="UP001189429">
    <property type="component" value="Unassembled WGS sequence"/>
</dbReference>
<accession>A0ABN9XG17</accession>
<name>A0ABN9XG17_9DINO</name>
<gene>
    <name evidence="2" type="ORF">PCOR1329_LOCUS76396</name>
</gene>
<evidence type="ECO:0000313" key="3">
    <source>
        <dbReference type="Proteomes" id="UP001189429"/>
    </source>
</evidence>
<keyword evidence="3" id="KW-1185">Reference proteome</keyword>
<feature type="region of interest" description="Disordered" evidence="1">
    <location>
        <begin position="186"/>
        <end position="215"/>
    </location>
</feature>
<organism evidence="2 3">
    <name type="scientific">Prorocentrum cordatum</name>
    <dbReference type="NCBI Taxonomy" id="2364126"/>
    <lineage>
        <taxon>Eukaryota</taxon>
        <taxon>Sar</taxon>
        <taxon>Alveolata</taxon>
        <taxon>Dinophyceae</taxon>
        <taxon>Prorocentrales</taxon>
        <taxon>Prorocentraceae</taxon>
        <taxon>Prorocentrum</taxon>
    </lineage>
</organism>
<proteinExistence type="predicted"/>
<feature type="region of interest" description="Disordered" evidence="1">
    <location>
        <begin position="272"/>
        <end position="337"/>
    </location>
</feature>